<dbReference type="RefSeq" id="WP_015841094.1">
    <property type="nucleotide sequence ID" value="NC_012917.1"/>
</dbReference>
<gene>
    <name evidence="1" type="ordered locus">PC1_2915</name>
</gene>
<protein>
    <submittedName>
        <fullName evidence="1">Uncharacterized protein</fullName>
    </submittedName>
</protein>
<dbReference type="KEGG" id="pct:PC1_2915"/>
<dbReference type="EMBL" id="CP001657">
    <property type="protein sequence ID" value="ACT13938.1"/>
    <property type="molecule type" value="Genomic_DNA"/>
</dbReference>
<organism evidence="1 2">
    <name type="scientific">Pectobacterium carotovorum subsp. carotovorum (strain PC1)</name>
    <dbReference type="NCBI Taxonomy" id="561230"/>
    <lineage>
        <taxon>Bacteria</taxon>
        <taxon>Pseudomonadati</taxon>
        <taxon>Pseudomonadota</taxon>
        <taxon>Gammaproteobacteria</taxon>
        <taxon>Enterobacterales</taxon>
        <taxon>Pectobacteriaceae</taxon>
        <taxon>Pectobacterium</taxon>
    </lineage>
</organism>
<dbReference type="HOGENOM" id="CLU_160671_0_0_6"/>
<sequence>MHADNNDAHLAVFSGEFSVSDDAWTLDAVRWGFVEKKKIIASLKGIMGSGPFNAELELLWREELNDYFGRGEITYDNYRSEYKTNGFAIKIMASDIYLEDDVCVIDEAEWLENGYPYAFYGDLERVGN</sequence>
<name>C6DAV4_PECCP</name>
<dbReference type="eggNOG" id="ENOG5031HZ9">
    <property type="taxonomic scope" value="Bacteria"/>
</dbReference>
<dbReference type="AlphaFoldDB" id="C6DAV4"/>
<accession>C6DAV4</accession>
<evidence type="ECO:0000313" key="2">
    <source>
        <dbReference type="Proteomes" id="UP000002736"/>
    </source>
</evidence>
<dbReference type="Proteomes" id="UP000002736">
    <property type="component" value="Chromosome"/>
</dbReference>
<proteinExistence type="predicted"/>
<evidence type="ECO:0000313" key="1">
    <source>
        <dbReference type="EMBL" id="ACT13938.1"/>
    </source>
</evidence>
<reference evidence="1 2" key="1">
    <citation type="submission" date="2009-07" db="EMBL/GenBank/DDBJ databases">
        <title>Complete sequence of Pectobacterium carotovorum subsp. carotovorum PC1.</title>
        <authorList>
            <consortium name="US DOE Joint Genome Institute"/>
            <person name="Lucas S."/>
            <person name="Copeland A."/>
            <person name="Lapidus A."/>
            <person name="Glavina del Rio T."/>
            <person name="Tice H."/>
            <person name="Bruce D."/>
            <person name="Goodwin L."/>
            <person name="Pitluck S."/>
            <person name="Munk A.C."/>
            <person name="Brettin T."/>
            <person name="Detter J.C."/>
            <person name="Han C."/>
            <person name="Tapia R."/>
            <person name="Larimer F."/>
            <person name="Land M."/>
            <person name="Hauser L."/>
            <person name="Kyrpides N."/>
            <person name="Mikhailova N."/>
            <person name="Balakrishnan V."/>
            <person name="Glasner J."/>
            <person name="Perna N.T."/>
        </authorList>
    </citation>
    <scope>NUCLEOTIDE SEQUENCE [LARGE SCALE GENOMIC DNA]</scope>
    <source>
        <strain evidence="1 2">PC1</strain>
    </source>
</reference>